<proteinExistence type="predicted"/>
<evidence type="ECO:0000313" key="2">
    <source>
        <dbReference type="EMBL" id="GMF25176.1"/>
    </source>
</evidence>
<name>A0A9W6X137_9STRA</name>
<dbReference type="Proteomes" id="UP001165083">
    <property type="component" value="Unassembled WGS sequence"/>
</dbReference>
<dbReference type="EMBL" id="BSXW01000543">
    <property type="protein sequence ID" value="GMF25176.1"/>
    <property type="molecule type" value="Genomic_DNA"/>
</dbReference>
<comment type="caution">
    <text evidence="2">The sequence shown here is derived from an EMBL/GenBank/DDBJ whole genome shotgun (WGS) entry which is preliminary data.</text>
</comment>
<feature type="region of interest" description="Disordered" evidence="1">
    <location>
        <begin position="233"/>
        <end position="252"/>
    </location>
</feature>
<sequence>MPPVRAIHARVQSDAPILVDGVFVSSFGGGELEAGYLSAMDTVNTASVEGALMSVQAEGINVNVRAEEERCERKSGMANLVSYEVLIAQTNETLAQFQDKWGKTPEYGPMLSMDGGRAPLFLAMMTFLPAAFSSTATTDSQMSARSLVPASRTTTCVLLTIDDIVGITSIENPDTGSTYANFSEWCMADSNHTEFAADAETGEMDTGLPFWEDLLNSTVNAARAEQWLPCTRKPLFQGPPKSRPPSLLSAYP</sequence>
<dbReference type="PANTHER" id="PTHR33946:SF4">
    <property type="entry name" value="COAGULATION FACTOR XI"/>
    <property type="match status" value="1"/>
</dbReference>
<accession>A0A9W6X137</accession>
<reference evidence="2" key="1">
    <citation type="submission" date="2023-04" db="EMBL/GenBank/DDBJ databases">
        <title>Phytophthora lilii NBRC 32176.</title>
        <authorList>
            <person name="Ichikawa N."/>
            <person name="Sato H."/>
            <person name="Tonouchi N."/>
        </authorList>
    </citation>
    <scope>NUCLEOTIDE SEQUENCE</scope>
    <source>
        <strain evidence="2">NBRC 32176</strain>
    </source>
</reference>
<protein>
    <submittedName>
        <fullName evidence="2">Unnamed protein product</fullName>
    </submittedName>
</protein>
<dbReference type="OrthoDB" id="160792at2759"/>
<organism evidence="2 3">
    <name type="scientific">Phytophthora lilii</name>
    <dbReference type="NCBI Taxonomy" id="2077276"/>
    <lineage>
        <taxon>Eukaryota</taxon>
        <taxon>Sar</taxon>
        <taxon>Stramenopiles</taxon>
        <taxon>Oomycota</taxon>
        <taxon>Peronosporomycetes</taxon>
        <taxon>Peronosporales</taxon>
        <taxon>Peronosporaceae</taxon>
        <taxon>Phytophthora</taxon>
    </lineage>
</organism>
<dbReference type="AlphaFoldDB" id="A0A9W6X137"/>
<dbReference type="PANTHER" id="PTHR33946">
    <property type="match status" value="1"/>
</dbReference>
<evidence type="ECO:0000256" key="1">
    <source>
        <dbReference type="SAM" id="MobiDB-lite"/>
    </source>
</evidence>
<evidence type="ECO:0000313" key="3">
    <source>
        <dbReference type="Proteomes" id="UP001165083"/>
    </source>
</evidence>
<keyword evidence="3" id="KW-1185">Reference proteome</keyword>
<gene>
    <name evidence="2" type="ORF">Plil01_001036300</name>
</gene>